<accession>A0AA90Z5Y0</accession>
<dbReference type="EMBL" id="JAVGVR010000002">
    <property type="protein sequence ID" value="MDQ6600849.1"/>
    <property type="molecule type" value="Genomic_DNA"/>
</dbReference>
<dbReference type="RefSeq" id="WP_308914481.1">
    <property type="nucleotide sequence ID" value="NZ_JAVGVR010000002.1"/>
</dbReference>
<feature type="transmembrane region" description="Helical" evidence="1">
    <location>
        <begin position="166"/>
        <end position="184"/>
    </location>
</feature>
<feature type="transmembrane region" description="Helical" evidence="1">
    <location>
        <begin position="127"/>
        <end position="146"/>
    </location>
</feature>
<dbReference type="Proteomes" id="UP001178888">
    <property type="component" value="Unassembled WGS sequence"/>
</dbReference>
<feature type="transmembrane region" description="Helical" evidence="1">
    <location>
        <begin position="289"/>
        <end position="308"/>
    </location>
</feature>
<proteinExistence type="predicted"/>
<feature type="transmembrane region" description="Helical" evidence="1">
    <location>
        <begin position="223"/>
        <end position="241"/>
    </location>
</feature>
<dbReference type="AlphaFoldDB" id="A0AA90Z5Y0"/>
<reference evidence="2" key="1">
    <citation type="submission" date="2023-08" db="EMBL/GenBank/DDBJ databases">
        <title>Nitrogen cycling bacteria in agricultural field soils.</title>
        <authorList>
            <person name="Jang J."/>
        </authorList>
    </citation>
    <scope>NUCLEOTIDE SEQUENCE</scope>
    <source>
        <strain evidence="2">PS3-36</strain>
    </source>
</reference>
<name>A0AA90Z5Y0_9BACI</name>
<protein>
    <submittedName>
        <fullName evidence="2">Uncharacterized protein</fullName>
    </submittedName>
</protein>
<sequence length="377" mass="42823">MVYQSIRNLFTPKKSIPFAAITTTLLFSTIHAVKAKTLQDDFDFIPGSGTIHDSTSSSPNHLNPFSQAQEFFQQSQDFFVKINAIMNWFSDLSTHIAQWSVNLLSWIYELISALTLQTPLWMFKNTWFADTSLVFSSVSIGLIILLTMFESMKQIIKQKHVDFSKIIKRLPVAIIGAGAAPYLFRKTFEILNQISMSITKIGGIEIRSTDVISHSKLSGLDTTALIGFDIILILILIPLILQTGRRWFDLITLGIMAPLALSCFIFDNYRSYFNMWWNNIKHLSLIQLVYASFICVMGIFIFGTRNVVDGNGFYMKELVVIGGLWRMANPPNFVLKHGDSGRDVTHMFRDLKNIFLKKTLSPLKKGKNLMGKIKPKK</sequence>
<keyword evidence="3" id="KW-1185">Reference proteome</keyword>
<evidence type="ECO:0000313" key="3">
    <source>
        <dbReference type="Proteomes" id="UP001178888"/>
    </source>
</evidence>
<feature type="transmembrane region" description="Helical" evidence="1">
    <location>
        <begin position="248"/>
        <end position="269"/>
    </location>
</feature>
<keyword evidence="1" id="KW-0812">Transmembrane</keyword>
<evidence type="ECO:0000313" key="2">
    <source>
        <dbReference type="EMBL" id="MDQ6600849.1"/>
    </source>
</evidence>
<organism evidence="2 3">
    <name type="scientific">Bacillus salipaludis</name>
    <dbReference type="NCBI Taxonomy" id="2547811"/>
    <lineage>
        <taxon>Bacteria</taxon>
        <taxon>Bacillati</taxon>
        <taxon>Bacillota</taxon>
        <taxon>Bacilli</taxon>
        <taxon>Bacillales</taxon>
        <taxon>Bacillaceae</taxon>
        <taxon>Bacillus</taxon>
    </lineage>
</organism>
<keyword evidence="1" id="KW-0472">Membrane</keyword>
<comment type="caution">
    <text evidence="2">The sequence shown here is derived from an EMBL/GenBank/DDBJ whole genome shotgun (WGS) entry which is preliminary data.</text>
</comment>
<keyword evidence="1" id="KW-1133">Transmembrane helix</keyword>
<evidence type="ECO:0000256" key="1">
    <source>
        <dbReference type="SAM" id="Phobius"/>
    </source>
</evidence>
<gene>
    <name evidence="2" type="ORF">RCG21_32135</name>
</gene>